<name>A0A5N6D3A1_ASPPA</name>
<keyword evidence="3" id="KW-1185">Reference proteome</keyword>
<gene>
    <name evidence="2" type="ORF">BDV34DRAFT_206334</name>
</gene>
<sequence>MEKNHDNSNSVYGKSIQSDIVLPALGGNDTSKHASQASTIEDLGIGPDDQSLHDSWMFGDRWA</sequence>
<evidence type="ECO:0000256" key="1">
    <source>
        <dbReference type="SAM" id="MobiDB-lite"/>
    </source>
</evidence>
<accession>A0A5N6D3A1</accession>
<evidence type="ECO:0000313" key="3">
    <source>
        <dbReference type="Proteomes" id="UP000326532"/>
    </source>
</evidence>
<evidence type="ECO:0000313" key="2">
    <source>
        <dbReference type="EMBL" id="KAB8199702.1"/>
    </source>
</evidence>
<feature type="region of interest" description="Disordered" evidence="1">
    <location>
        <begin position="23"/>
        <end position="63"/>
    </location>
</feature>
<dbReference type="AlphaFoldDB" id="A0A5N6D3A1"/>
<dbReference type="EMBL" id="ML735066">
    <property type="protein sequence ID" value="KAB8199702.1"/>
    <property type="molecule type" value="Genomic_DNA"/>
</dbReference>
<protein>
    <submittedName>
        <fullName evidence="2">Uncharacterized protein</fullName>
    </submittedName>
</protein>
<proteinExistence type="predicted"/>
<dbReference type="Proteomes" id="UP000326532">
    <property type="component" value="Unassembled WGS sequence"/>
</dbReference>
<dbReference type="VEuPathDB" id="FungiDB:BDV34DRAFT_206334"/>
<reference evidence="2 3" key="1">
    <citation type="submission" date="2019-04" db="EMBL/GenBank/DDBJ databases">
        <title>Fungal friends and foes A comparative genomics study of 23 Aspergillus species from section Flavi.</title>
        <authorList>
            <consortium name="DOE Joint Genome Institute"/>
            <person name="Kjaerbolling I."/>
            <person name="Vesth T.C."/>
            <person name="Frisvad J.C."/>
            <person name="Nybo J.L."/>
            <person name="Theobald S."/>
            <person name="Kildgaard S."/>
            <person name="Petersen T.I."/>
            <person name="Kuo A."/>
            <person name="Sato A."/>
            <person name="Lyhne E.K."/>
            <person name="Kogle M.E."/>
            <person name="Wiebenga A."/>
            <person name="Kun R.S."/>
            <person name="Lubbers R.J."/>
            <person name="Makela M.R."/>
            <person name="Barry K."/>
            <person name="Chovatia M."/>
            <person name="Clum A."/>
            <person name="Daum C."/>
            <person name="Haridas S."/>
            <person name="He G."/>
            <person name="LaButti K."/>
            <person name="Lipzen A."/>
            <person name="Mondo S."/>
            <person name="Pangilinan J."/>
            <person name="Riley R."/>
            <person name="Salamov A."/>
            <person name="Simmons B.A."/>
            <person name="Magnuson J.K."/>
            <person name="Henrissat B."/>
            <person name="Mortensen U.H."/>
            <person name="Larsen T.O."/>
            <person name="De vries R.P."/>
            <person name="Grigoriev I.V."/>
            <person name="Machida M."/>
            <person name="Baker S.E."/>
            <person name="Andersen M.R."/>
        </authorList>
    </citation>
    <scope>NUCLEOTIDE SEQUENCE [LARGE SCALE GENOMIC DNA]</scope>
    <source>
        <strain evidence="2 3">CBS 117618</strain>
    </source>
</reference>
<organism evidence="2 3">
    <name type="scientific">Aspergillus parasiticus</name>
    <dbReference type="NCBI Taxonomy" id="5067"/>
    <lineage>
        <taxon>Eukaryota</taxon>
        <taxon>Fungi</taxon>
        <taxon>Dikarya</taxon>
        <taxon>Ascomycota</taxon>
        <taxon>Pezizomycotina</taxon>
        <taxon>Eurotiomycetes</taxon>
        <taxon>Eurotiomycetidae</taxon>
        <taxon>Eurotiales</taxon>
        <taxon>Aspergillaceae</taxon>
        <taxon>Aspergillus</taxon>
        <taxon>Aspergillus subgen. Circumdati</taxon>
    </lineage>
</organism>